<dbReference type="EMBL" id="CP101808">
    <property type="protein sequence ID" value="UUD37111.1"/>
    <property type="molecule type" value="Genomic_DNA"/>
</dbReference>
<dbReference type="Pfam" id="PF07687">
    <property type="entry name" value="M20_dimer"/>
    <property type="match status" value="1"/>
</dbReference>
<dbReference type="Proteomes" id="UP001059576">
    <property type="component" value="Chromosome"/>
</dbReference>
<dbReference type="Gene3D" id="3.40.630.10">
    <property type="entry name" value="Zn peptidases"/>
    <property type="match status" value="1"/>
</dbReference>
<organism evidence="2 3">
    <name type="scientific">Mycoplasmopsis equigenitalium</name>
    <dbReference type="NCBI Taxonomy" id="114883"/>
    <lineage>
        <taxon>Bacteria</taxon>
        <taxon>Bacillati</taxon>
        <taxon>Mycoplasmatota</taxon>
        <taxon>Mycoplasmoidales</taxon>
        <taxon>Metamycoplasmataceae</taxon>
        <taxon>Mycoplasmopsis</taxon>
    </lineage>
</organism>
<dbReference type="SUPFAM" id="SSF55031">
    <property type="entry name" value="Bacterial exopeptidase dimerisation domain"/>
    <property type="match status" value="1"/>
</dbReference>
<evidence type="ECO:0000313" key="2">
    <source>
        <dbReference type="EMBL" id="UUD37111.1"/>
    </source>
</evidence>
<reference evidence="2" key="1">
    <citation type="submission" date="2022-07" db="EMBL/GenBank/DDBJ databases">
        <title>Complete genome of Mycoplasma equigenitalium type strain T37.</title>
        <authorList>
            <person name="Spergser J."/>
        </authorList>
    </citation>
    <scope>NUCLEOTIDE SEQUENCE</scope>
    <source>
        <strain evidence="2">T37</strain>
    </source>
</reference>
<accession>A0ABY5J1J5</accession>
<keyword evidence="3" id="KW-1185">Reference proteome</keyword>
<proteinExistence type="predicted"/>
<dbReference type="InterPro" id="IPR002933">
    <property type="entry name" value="Peptidase_M20"/>
</dbReference>
<protein>
    <submittedName>
        <fullName evidence="2">Amidohydrolase</fullName>
    </submittedName>
</protein>
<dbReference type="NCBIfam" id="TIGR01891">
    <property type="entry name" value="amidohydrolases"/>
    <property type="match status" value="1"/>
</dbReference>
<dbReference type="PANTHER" id="PTHR11014:SF63">
    <property type="entry name" value="METALLOPEPTIDASE, PUTATIVE (AFU_ORTHOLOGUE AFUA_6G09600)-RELATED"/>
    <property type="match status" value="1"/>
</dbReference>
<dbReference type="PIRSF" id="PIRSF005962">
    <property type="entry name" value="Pept_M20D_amidohydro"/>
    <property type="match status" value="1"/>
</dbReference>
<dbReference type="InterPro" id="IPR011650">
    <property type="entry name" value="Peptidase_M20_dimer"/>
</dbReference>
<sequence length="364" mass="40313">MSLLAKLLTKIEEKKEELIKIRHHLHANPEVSFKEFKTAKFIKDFYANKDVIFSRPLSSNNLGFTITIDSKKPGKTILIRADFDGLPIKETTTLSYKSKNGAMHACGHDVHTAYLMILADVLIEFKNELKGKIVIMHQHAEETPPGGAKEMIEAGLLENIDYALGIHVLGNYETGEVYFRFNEAQQARDKYEICIIGKGGHGSQPEKANDAIVAASYLVTALQTIISRRISSNDRAVLSVGSFAGEGTFNIIQEKVNLECDVRYAKDEIGELIAEEINKIAKGFALALSLKIKVKRQIDYPVLVNNNELTDLALKSLKEANLPEIKAVNELGDILSASEDFAYVANKVPSCFFYVGGGIKNHLS</sequence>
<evidence type="ECO:0000313" key="3">
    <source>
        <dbReference type="Proteomes" id="UP001059576"/>
    </source>
</evidence>
<dbReference type="Gene3D" id="3.30.70.360">
    <property type="match status" value="1"/>
</dbReference>
<evidence type="ECO:0000259" key="1">
    <source>
        <dbReference type="Pfam" id="PF07687"/>
    </source>
</evidence>
<dbReference type="Pfam" id="PF01546">
    <property type="entry name" value="Peptidase_M20"/>
    <property type="match status" value="1"/>
</dbReference>
<dbReference type="InterPro" id="IPR017439">
    <property type="entry name" value="Amidohydrolase"/>
</dbReference>
<feature type="domain" description="Peptidase M20 dimerisation" evidence="1">
    <location>
        <begin position="191"/>
        <end position="282"/>
    </location>
</feature>
<name>A0ABY5J1J5_9BACT</name>
<dbReference type="SUPFAM" id="SSF53187">
    <property type="entry name" value="Zn-dependent exopeptidases"/>
    <property type="match status" value="1"/>
</dbReference>
<gene>
    <name evidence="2" type="ORF">NPA09_00850</name>
</gene>
<dbReference type="RefSeq" id="WP_197722252.1">
    <property type="nucleotide sequence ID" value="NZ_CP101808.1"/>
</dbReference>
<dbReference type="InterPro" id="IPR036264">
    <property type="entry name" value="Bact_exopeptidase_dim_dom"/>
</dbReference>
<dbReference type="PANTHER" id="PTHR11014">
    <property type="entry name" value="PEPTIDASE M20 FAMILY MEMBER"/>
    <property type="match status" value="1"/>
</dbReference>